<reference evidence="8" key="1">
    <citation type="submission" date="2021-02" db="EMBL/GenBank/DDBJ databases">
        <authorList>
            <person name="Dougan E. K."/>
            <person name="Rhodes N."/>
            <person name="Thang M."/>
            <person name="Chan C."/>
        </authorList>
    </citation>
    <scope>NUCLEOTIDE SEQUENCE</scope>
</reference>
<protein>
    <recommendedName>
        <fullName evidence="7">Peptidase A1 domain-containing protein</fullName>
    </recommendedName>
</protein>
<proteinExistence type="inferred from homology"/>
<feature type="compositionally biased region" description="Low complexity" evidence="6">
    <location>
        <begin position="7"/>
        <end position="18"/>
    </location>
</feature>
<dbReference type="PROSITE" id="PS51767">
    <property type="entry name" value="PEPTIDASE_A1"/>
    <property type="match status" value="1"/>
</dbReference>
<dbReference type="GO" id="GO:0004190">
    <property type="term" value="F:aspartic-type endopeptidase activity"/>
    <property type="evidence" value="ECO:0007669"/>
    <property type="project" value="UniProtKB-KW"/>
</dbReference>
<dbReference type="Proteomes" id="UP000626109">
    <property type="component" value="Unassembled WGS sequence"/>
</dbReference>
<dbReference type="Pfam" id="PF00026">
    <property type="entry name" value="Asp"/>
    <property type="match status" value="1"/>
</dbReference>
<keyword evidence="2" id="KW-0645">Protease</keyword>
<dbReference type="InterPro" id="IPR001461">
    <property type="entry name" value="Aspartic_peptidase_A1"/>
</dbReference>
<dbReference type="PRINTS" id="PR00792">
    <property type="entry name" value="PEPSIN"/>
</dbReference>
<feature type="domain" description="Peptidase A1" evidence="7">
    <location>
        <begin position="117"/>
        <end position="411"/>
    </location>
</feature>
<dbReference type="GO" id="GO:0006508">
    <property type="term" value="P:proteolysis"/>
    <property type="evidence" value="ECO:0007669"/>
    <property type="project" value="UniProtKB-KW"/>
</dbReference>
<dbReference type="EMBL" id="CAJNNW010030129">
    <property type="protein sequence ID" value="CAE8702563.1"/>
    <property type="molecule type" value="Genomic_DNA"/>
</dbReference>
<feature type="region of interest" description="Disordered" evidence="6">
    <location>
        <begin position="1"/>
        <end position="23"/>
    </location>
</feature>
<sequence length="485" mass="52191">KKKKKYSPSVAACSMSSSGQPPRGRHVLLQRRHQPLPFKSAPAHNNINKYNKFNKYNNINNNKNNNYNINNINNNNNNINSSSSNNSNIDGLSFLGQPSAVGRPVLEPLADLSNTQYMGTIGLGTPPQQVEVIMDTGSSDLWVYQDSFQPLLSSTAQMANQKASITYGQGSIDGDLLRDSLQIGDIQLQAQPFLLPREGLAAVQADGVLGLAMPGLCHTGQTVLQNLQGQAAVSVFSFLLSGQTERSYLVFGMPDKSWYQADTLLWVPAVTGLWWAFDSNLYVGGQSVASGTFLLDSGTSYLGAPLSSYMELVSAILPGDTLKSCRTQGAGGVWVCPCSATASAKRIDILVSGALFPIQPSELLTPTSPGSDSCVLEVQPVMDGMPFILGDTFLRTVAAIFDTSGPRIGLARRLGAEDLEPPARPFGPPVPDADWHLQVWLPVAMVAVAVCLSLRRLPARMLRGWGWSCSVTGNSEESSAPYLRI</sequence>
<dbReference type="InterPro" id="IPR021109">
    <property type="entry name" value="Peptidase_aspartic_dom_sf"/>
</dbReference>
<organism evidence="8 9">
    <name type="scientific">Polarella glacialis</name>
    <name type="common">Dinoflagellate</name>
    <dbReference type="NCBI Taxonomy" id="89957"/>
    <lineage>
        <taxon>Eukaryota</taxon>
        <taxon>Sar</taxon>
        <taxon>Alveolata</taxon>
        <taxon>Dinophyceae</taxon>
        <taxon>Suessiales</taxon>
        <taxon>Suessiaceae</taxon>
        <taxon>Polarella</taxon>
    </lineage>
</organism>
<feature type="non-terminal residue" evidence="8">
    <location>
        <position position="1"/>
    </location>
</feature>
<evidence type="ECO:0000259" key="7">
    <source>
        <dbReference type="PROSITE" id="PS51767"/>
    </source>
</evidence>
<feature type="active site" evidence="5">
    <location>
        <position position="296"/>
    </location>
</feature>
<feature type="active site" evidence="5">
    <location>
        <position position="135"/>
    </location>
</feature>
<keyword evidence="4" id="KW-0378">Hydrolase</keyword>
<dbReference type="Gene3D" id="2.40.70.10">
    <property type="entry name" value="Acid Proteases"/>
    <property type="match status" value="2"/>
</dbReference>
<name>A0A813KBF5_POLGL</name>
<gene>
    <name evidence="8" type="ORF">PGLA2088_LOCUS32472</name>
</gene>
<comment type="caution">
    <text evidence="8">The sequence shown here is derived from an EMBL/GenBank/DDBJ whole genome shotgun (WGS) entry which is preliminary data.</text>
</comment>
<evidence type="ECO:0000256" key="1">
    <source>
        <dbReference type="ARBA" id="ARBA00007447"/>
    </source>
</evidence>
<evidence type="ECO:0000256" key="6">
    <source>
        <dbReference type="SAM" id="MobiDB-lite"/>
    </source>
</evidence>
<comment type="similarity">
    <text evidence="1">Belongs to the peptidase A1 family.</text>
</comment>
<keyword evidence="3" id="KW-0064">Aspartyl protease</keyword>
<evidence type="ECO:0000256" key="3">
    <source>
        <dbReference type="ARBA" id="ARBA00022750"/>
    </source>
</evidence>
<dbReference type="InterPro" id="IPR033121">
    <property type="entry name" value="PEPTIDASE_A1"/>
</dbReference>
<dbReference type="PANTHER" id="PTHR47966:SF51">
    <property type="entry name" value="BETA-SITE APP-CLEAVING ENZYME, ISOFORM A-RELATED"/>
    <property type="match status" value="1"/>
</dbReference>
<evidence type="ECO:0000256" key="2">
    <source>
        <dbReference type="ARBA" id="ARBA00022670"/>
    </source>
</evidence>
<evidence type="ECO:0000313" key="8">
    <source>
        <dbReference type="EMBL" id="CAE8702563.1"/>
    </source>
</evidence>
<dbReference type="SUPFAM" id="SSF50630">
    <property type="entry name" value="Acid proteases"/>
    <property type="match status" value="1"/>
</dbReference>
<evidence type="ECO:0000256" key="5">
    <source>
        <dbReference type="PIRSR" id="PIRSR601461-1"/>
    </source>
</evidence>
<accession>A0A813KBF5</accession>
<dbReference type="PANTHER" id="PTHR47966">
    <property type="entry name" value="BETA-SITE APP-CLEAVING ENZYME, ISOFORM A-RELATED"/>
    <property type="match status" value="1"/>
</dbReference>
<evidence type="ECO:0000256" key="4">
    <source>
        <dbReference type="ARBA" id="ARBA00022801"/>
    </source>
</evidence>
<dbReference type="AlphaFoldDB" id="A0A813KBF5"/>
<evidence type="ECO:0000313" key="9">
    <source>
        <dbReference type="Proteomes" id="UP000626109"/>
    </source>
</evidence>